<dbReference type="EMBL" id="DXAQ01000134">
    <property type="protein sequence ID" value="HIZ90084.1"/>
    <property type="molecule type" value="Genomic_DNA"/>
</dbReference>
<reference evidence="2" key="2">
    <citation type="submission" date="2021-04" db="EMBL/GenBank/DDBJ databases">
        <authorList>
            <person name="Gilroy R."/>
        </authorList>
    </citation>
    <scope>NUCLEOTIDE SEQUENCE</scope>
    <source>
        <strain evidence="2">ChiW4-1371</strain>
    </source>
</reference>
<organism evidence="2 3">
    <name type="scientific">Candidatus Mucispirillum faecigallinarum</name>
    <dbReference type="NCBI Taxonomy" id="2838699"/>
    <lineage>
        <taxon>Bacteria</taxon>
        <taxon>Pseudomonadati</taxon>
        <taxon>Deferribacterota</taxon>
        <taxon>Deferribacteres</taxon>
        <taxon>Deferribacterales</taxon>
        <taxon>Mucispirillaceae</taxon>
        <taxon>Mucispirillum</taxon>
    </lineage>
</organism>
<gene>
    <name evidence="2" type="ORF">H9804_09055</name>
</gene>
<accession>A0A9D2GVS8</accession>
<dbReference type="AlphaFoldDB" id="A0A9D2GVS8"/>
<proteinExistence type="predicted"/>
<evidence type="ECO:0000313" key="3">
    <source>
        <dbReference type="Proteomes" id="UP000824176"/>
    </source>
</evidence>
<name>A0A9D2GVS8_9BACT</name>
<protein>
    <submittedName>
        <fullName evidence="2">Uncharacterized protein</fullName>
    </submittedName>
</protein>
<evidence type="ECO:0000256" key="1">
    <source>
        <dbReference type="SAM" id="SignalP"/>
    </source>
</evidence>
<dbReference type="Proteomes" id="UP000824176">
    <property type="component" value="Unassembled WGS sequence"/>
</dbReference>
<comment type="caution">
    <text evidence="2">The sequence shown here is derived from an EMBL/GenBank/DDBJ whole genome shotgun (WGS) entry which is preliminary data.</text>
</comment>
<feature type="signal peptide" evidence="1">
    <location>
        <begin position="1"/>
        <end position="23"/>
    </location>
</feature>
<keyword evidence="1" id="KW-0732">Signal</keyword>
<feature type="chain" id="PRO_5039278700" evidence="1">
    <location>
        <begin position="24"/>
        <end position="239"/>
    </location>
</feature>
<sequence>MKRLYVILSNIIMCFGIINFAFAENTEDISNSESDNESIIKLDLTYKPYFHSEENISYNIYKYGTKDDLLDFISNPYIAAFSKSLNKENMYSYALPYHSNVFEYDITSSPVEKYSAGITSFSLKSMNIFNTYDYDTAIYDTVYSLIISSVLGLATKDLIGLNIWSGTDNYGVSGFQAIVRPFKNLQLAYSYLTDQNYKRTIIKLNFGYKKYSNIAFKSMNTFNDHYINSTFGVEWQFYF</sequence>
<reference evidence="2" key="1">
    <citation type="journal article" date="2021" name="PeerJ">
        <title>Extensive microbial diversity within the chicken gut microbiome revealed by metagenomics and culture.</title>
        <authorList>
            <person name="Gilroy R."/>
            <person name="Ravi A."/>
            <person name="Getino M."/>
            <person name="Pursley I."/>
            <person name="Horton D.L."/>
            <person name="Alikhan N.F."/>
            <person name="Baker D."/>
            <person name="Gharbi K."/>
            <person name="Hall N."/>
            <person name="Watson M."/>
            <person name="Adriaenssens E.M."/>
            <person name="Foster-Nyarko E."/>
            <person name="Jarju S."/>
            <person name="Secka A."/>
            <person name="Antonio M."/>
            <person name="Oren A."/>
            <person name="Chaudhuri R.R."/>
            <person name="La Ragione R."/>
            <person name="Hildebrand F."/>
            <person name="Pallen M.J."/>
        </authorList>
    </citation>
    <scope>NUCLEOTIDE SEQUENCE</scope>
    <source>
        <strain evidence="2">ChiW4-1371</strain>
    </source>
</reference>
<evidence type="ECO:0000313" key="2">
    <source>
        <dbReference type="EMBL" id="HIZ90084.1"/>
    </source>
</evidence>